<dbReference type="HOGENOM" id="CLU_2944880_0_0_1"/>
<dbReference type="EnsemblPlants" id="Bo3g162400.1">
    <property type="protein sequence ID" value="Bo3g162400.1"/>
    <property type="gene ID" value="Bo3g162400"/>
</dbReference>
<keyword evidence="2" id="KW-1185">Reference proteome</keyword>
<sequence>MSMPNYLLRLQDCFGQVDKGTNILEIYRNHCDTDHTCSHDAATCSFWFFAGEIERLAFSI</sequence>
<dbReference type="Gramene" id="Bo3g162400.1">
    <property type="protein sequence ID" value="Bo3g162400.1"/>
    <property type="gene ID" value="Bo3g162400"/>
</dbReference>
<evidence type="ECO:0000313" key="1">
    <source>
        <dbReference type="EnsemblPlants" id="Bo3g162400.1"/>
    </source>
</evidence>
<accession>A0A0D3BKP2</accession>
<reference evidence="1" key="2">
    <citation type="submission" date="2015-03" db="UniProtKB">
        <authorList>
            <consortium name="EnsemblPlants"/>
        </authorList>
    </citation>
    <scope>IDENTIFICATION</scope>
</reference>
<dbReference type="AlphaFoldDB" id="A0A0D3BKP2"/>
<dbReference type="Proteomes" id="UP000032141">
    <property type="component" value="Chromosome C3"/>
</dbReference>
<reference evidence="1 2" key="1">
    <citation type="journal article" date="2014" name="Genome Biol.">
        <title>Transcriptome and methylome profiling reveals relics of genome dominance in the mesopolyploid Brassica oleracea.</title>
        <authorList>
            <person name="Parkin I.A."/>
            <person name="Koh C."/>
            <person name="Tang H."/>
            <person name="Robinson S.J."/>
            <person name="Kagale S."/>
            <person name="Clarke W.E."/>
            <person name="Town C.D."/>
            <person name="Nixon J."/>
            <person name="Krishnakumar V."/>
            <person name="Bidwell S.L."/>
            <person name="Denoeud F."/>
            <person name="Belcram H."/>
            <person name="Links M.G."/>
            <person name="Just J."/>
            <person name="Clarke C."/>
            <person name="Bender T."/>
            <person name="Huebert T."/>
            <person name="Mason A.S."/>
            <person name="Pires J.C."/>
            <person name="Barker G."/>
            <person name="Moore J."/>
            <person name="Walley P.G."/>
            <person name="Manoli S."/>
            <person name="Batley J."/>
            <person name="Edwards D."/>
            <person name="Nelson M.N."/>
            <person name="Wang X."/>
            <person name="Paterson A.H."/>
            <person name="King G."/>
            <person name="Bancroft I."/>
            <person name="Chalhoub B."/>
            <person name="Sharpe A.G."/>
        </authorList>
    </citation>
    <scope>NUCLEOTIDE SEQUENCE</scope>
    <source>
        <strain evidence="1 2">cv. TO1000</strain>
    </source>
</reference>
<protein>
    <submittedName>
        <fullName evidence="1">Uncharacterized protein</fullName>
    </submittedName>
</protein>
<name>A0A0D3BKP2_BRAOL</name>
<evidence type="ECO:0000313" key="2">
    <source>
        <dbReference type="Proteomes" id="UP000032141"/>
    </source>
</evidence>
<proteinExistence type="predicted"/>
<organism evidence="1 2">
    <name type="scientific">Brassica oleracea var. oleracea</name>
    <dbReference type="NCBI Taxonomy" id="109376"/>
    <lineage>
        <taxon>Eukaryota</taxon>
        <taxon>Viridiplantae</taxon>
        <taxon>Streptophyta</taxon>
        <taxon>Embryophyta</taxon>
        <taxon>Tracheophyta</taxon>
        <taxon>Spermatophyta</taxon>
        <taxon>Magnoliopsida</taxon>
        <taxon>eudicotyledons</taxon>
        <taxon>Gunneridae</taxon>
        <taxon>Pentapetalae</taxon>
        <taxon>rosids</taxon>
        <taxon>malvids</taxon>
        <taxon>Brassicales</taxon>
        <taxon>Brassicaceae</taxon>
        <taxon>Brassiceae</taxon>
        <taxon>Brassica</taxon>
    </lineage>
</organism>